<keyword evidence="2" id="KW-0808">Transferase</keyword>
<dbReference type="PANTHER" id="PTHR33223">
    <property type="entry name" value="CCHC-TYPE DOMAIN-CONTAINING PROTEIN"/>
    <property type="match status" value="1"/>
</dbReference>
<dbReference type="AlphaFoldDB" id="A0A6L2MLB1"/>
<feature type="domain" description="Retrotransposon gag" evidence="1">
    <location>
        <begin position="73"/>
        <end position="148"/>
    </location>
</feature>
<keyword evidence="2" id="KW-0695">RNA-directed DNA polymerase</keyword>
<keyword evidence="2" id="KW-0548">Nucleotidyltransferase</keyword>
<evidence type="ECO:0000313" key="2">
    <source>
        <dbReference type="EMBL" id="GEU73095.1"/>
    </source>
</evidence>
<organism evidence="2">
    <name type="scientific">Tanacetum cinerariifolium</name>
    <name type="common">Dalmatian daisy</name>
    <name type="synonym">Chrysanthemum cinerariifolium</name>
    <dbReference type="NCBI Taxonomy" id="118510"/>
    <lineage>
        <taxon>Eukaryota</taxon>
        <taxon>Viridiplantae</taxon>
        <taxon>Streptophyta</taxon>
        <taxon>Embryophyta</taxon>
        <taxon>Tracheophyta</taxon>
        <taxon>Spermatophyta</taxon>
        <taxon>Magnoliopsida</taxon>
        <taxon>eudicotyledons</taxon>
        <taxon>Gunneridae</taxon>
        <taxon>Pentapetalae</taxon>
        <taxon>asterids</taxon>
        <taxon>campanulids</taxon>
        <taxon>Asterales</taxon>
        <taxon>Asteraceae</taxon>
        <taxon>Asteroideae</taxon>
        <taxon>Anthemideae</taxon>
        <taxon>Anthemidinae</taxon>
        <taxon>Tanacetum</taxon>
    </lineage>
</organism>
<gene>
    <name evidence="2" type="ORF">Tci_045073</name>
</gene>
<name>A0A6L2MLB1_TANCI</name>
<protein>
    <submittedName>
        <fullName evidence="2">Reverse transcriptase domain-containing protein</fullName>
    </submittedName>
</protein>
<dbReference type="EMBL" id="BKCJ010006623">
    <property type="protein sequence ID" value="GEU73095.1"/>
    <property type="molecule type" value="Genomic_DNA"/>
</dbReference>
<proteinExistence type="predicted"/>
<dbReference type="InterPro" id="IPR005162">
    <property type="entry name" value="Retrotrans_gag_dom"/>
</dbReference>
<dbReference type="PANTHER" id="PTHR33223:SF11">
    <property type="entry name" value="ELEMENT PROTEIN, PUTATIVE-RELATED"/>
    <property type="match status" value="1"/>
</dbReference>
<dbReference type="GO" id="GO:0003964">
    <property type="term" value="F:RNA-directed DNA polymerase activity"/>
    <property type="evidence" value="ECO:0007669"/>
    <property type="project" value="UniProtKB-KW"/>
</dbReference>
<sequence>MMYSTGCPKGGYKNDEGSPSLVRWIKEFQLPHGLRTPSHVGYYDGKGDLDDFIHAFEGTIKMEKQVMLVSCHMFVYILNDAARAWWNSLPKRVVLNYEDLKKRFRTYFSQRKKQTKSHLAVNGFKIRKGESVRAFITRYTDEIAQISKLNKNQRIA</sequence>
<feature type="non-terminal residue" evidence="2">
    <location>
        <position position="156"/>
    </location>
</feature>
<reference evidence="2" key="1">
    <citation type="journal article" date="2019" name="Sci. Rep.">
        <title>Draft genome of Tanacetum cinerariifolium, the natural source of mosquito coil.</title>
        <authorList>
            <person name="Yamashiro T."/>
            <person name="Shiraishi A."/>
            <person name="Satake H."/>
            <person name="Nakayama K."/>
        </authorList>
    </citation>
    <scope>NUCLEOTIDE SEQUENCE</scope>
</reference>
<comment type="caution">
    <text evidence="2">The sequence shown here is derived from an EMBL/GenBank/DDBJ whole genome shotgun (WGS) entry which is preliminary data.</text>
</comment>
<dbReference type="Pfam" id="PF03732">
    <property type="entry name" value="Retrotrans_gag"/>
    <property type="match status" value="1"/>
</dbReference>
<accession>A0A6L2MLB1</accession>
<evidence type="ECO:0000259" key="1">
    <source>
        <dbReference type="Pfam" id="PF03732"/>
    </source>
</evidence>